<dbReference type="EMBL" id="GBXM01071039">
    <property type="protein sequence ID" value="JAH37538.1"/>
    <property type="molecule type" value="Transcribed_RNA"/>
</dbReference>
<dbReference type="AlphaFoldDB" id="A0A0E9SAI8"/>
<sequence>MDNLWLHSLQQYRAPGQVWPESIHQSMMELFCFSHQHIL</sequence>
<organism evidence="1">
    <name type="scientific">Anguilla anguilla</name>
    <name type="common">European freshwater eel</name>
    <name type="synonym">Muraena anguilla</name>
    <dbReference type="NCBI Taxonomy" id="7936"/>
    <lineage>
        <taxon>Eukaryota</taxon>
        <taxon>Metazoa</taxon>
        <taxon>Chordata</taxon>
        <taxon>Craniata</taxon>
        <taxon>Vertebrata</taxon>
        <taxon>Euteleostomi</taxon>
        <taxon>Actinopterygii</taxon>
        <taxon>Neopterygii</taxon>
        <taxon>Teleostei</taxon>
        <taxon>Anguilliformes</taxon>
        <taxon>Anguillidae</taxon>
        <taxon>Anguilla</taxon>
    </lineage>
</organism>
<evidence type="ECO:0000313" key="1">
    <source>
        <dbReference type="EMBL" id="JAH37538.1"/>
    </source>
</evidence>
<name>A0A0E9SAI8_ANGAN</name>
<protein>
    <submittedName>
        <fullName evidence="1">Uncharacterized protein</fullName>
    </submittedName>
</protein>
<reference evidence="1" key="1">
    <citation type="submission" date="2014-11" db="EMBL/GenBank/DDBJ databases">
        <authorList>
            <person name="Amaro Gonzalez C."/>
        </authorList>
    </citation>
    <scope>NUCLEOTIDE SEQUENCE</scope>
</reference>
<reference evidence="1" key="2">
    <citation type="journal article" date="2015" name="Fish Shellfish Immunol.">
        <title>Early steps in the European eel (Anguilla anguilla)-Vibrio vulnificus interaction in the gills: Role of the RtxA13 toxin.</title>
        <authorList>
            <person name="Callol A."/>
            <person name="Pajuelo D."/>
            <person name="Ebbesson L."/>
            <person name="Teles M."/>
            <person name="MacKenzie S."/>
            <person name="Amaro C."/>
        </authorList>
    </citation>
    <scope>NUCLEOTIDE SEQUENCE</scope>
</reference>
<proteinExistence type="predicted"/>
<accession>A0A0E9SAI8</accession>